<dbReference type="Gene3D" id="2.60.300.12">
    <property type="entry name" value="HesB-like domain"/>
    <property type="match status" value="1"/>
</dbReference>
<name>A0A4R8A6J6_9FIRM</name>
<dbReference type="OrthoDB" id="2361502at2"/>
<dbReference type="RefSeq" id="WP_134167638.1">
    <property type="nucleotide sequence ID" value="NZ_SODD01000002.1"/>
</dbReference>
<dbReference type="InterPro" id="IPR035903">
    <property type="entry name" value="HesB-like_dom_sf"/>
</dbReference>
<feature type="domain" description="Core" evidence="1">
    <location>
        <begin position="1"/>
        <end position="112"/>
    </location>
</feature>
<accession>A0A4R8A6J6</accession>
<organism evidence="2 3">
    <name type="scientific">Breznakia blatticola</name>
    <dbReference type="NCBI Taxonomy" id="1754012"/>
    <lineage>
        <taxon>Bacteria</taxon>
        <taxon>Bacillati</taxon>
        <taxon>Bacillota</taxon>
        <taxon>Erysipelotrichia</taxon>
        <taxon>Erysipelotrichales</taxon>
        <taxon>Erysipelotrichaceae</taxon>
        <taxon>Breznakia</taxon>
    </lineage>
</organism>
<dbReference type="AlphaFoldDB" id="A0A4R8A6J6"/>
<gene>
    <name evidence="2" type="ORF">EDD63_10276</name>
</gene>
<evidence type="ECO:0000313" key="2">
    <source>
        <dbReference type="EMBL" id="TDW26055.1"/>
    </source>
</evidence>
<evidence type="ECO:0000313" key="3">
    <source>
        <dbReference type="Proteomes" id="UP000294743"/>
    </source>
</evidence>
<dbReference type="Proteomes" id="UP000294743">
    <property type="component" value="Unassembled WGS sequence"/>
</dbReference>
<proteinExistence type="predicted"/>
<dbReference type="SUPFAM" id="SSF89360">
    <property type="entry name" value="HesB-like domain"/>
    <property type="match status" value="1"/>
</dbReference>
<sequence>MKIVVDKDAIKRMENEVPMNQDFLLHLDDGQGIDFHEHVSCGLTLHFRLLSVADHTKYPEYEIEAESNIGPIYLKDYSSMYLDPENTIRLGSYGEYQLIGIYSGNIDANLSVSRYD</sequence>
<evidence type="ECO:0000259" key="1">
    <source>
        <dbReference type="Pfam" id="PF01521"/>
    </source>
</evidence>
<dbReference type="EMBL" id="SODD01000002">
    <property type="protein sequence ID" value="TDW26055.1"/>
    <property type="molecule type" value="Genomic_DNA"/>
</dbReference>
<dbReference type="InterPro" id="IPR000361">
    <property type="entry name" value="ATAP_core_dom"/>
</dbReference>
<comment type="caution">
    <text evidence="2">The sequence shown here is derived from an EMBL/GenBank/DDBJ whole genome shotgun (WGS) entry which is preliminary data.</text>
</comment>
<keyword evidence="3" id="KW-1185">Reference proteome</keyword>
<dbReference type="Pfam" id="PF01521">
    <property type="entry name" value="Fe-S_biosyn"/>
    <property type="match status" value="1"/>
</dbReference>
<reference evidence="2 3" key="1">
    <citation type="submission" date="2019-03" db="EMBL/GenBank/DDBJ databases">
        <title>Genomic Encyclopedia of Type Strains, Phase IV (KMG-IV): sequencing the most valuable type-strain genomes for metagenomic binning, comparative biology and taxonomic classification.</title>
        <authorList>
            <person name="Goeker M."/>
        </authorList>
    </citation>
    <scope>NUCLEOTIDE SEQUENCE [LARGE SCALE GENOMIC DNA]</scope>
    <source>
        <strain evidence="2 3">DSM 28867</strain>
    </source>
</reference>
<protein>
    <submittedName>
        <fullName evidence="2">Uncharacterized protein YqkB</fullName>
    </submittedName>
</protein>